<feature type="transmembrane region" description="Helical" evidence="6">
    <location>
        <begin position="6"/>
        <end position="28"/>
    </location>
</feature>
<sequence length="204" mass="22051">MLSQQALLFIPTFFLVSISPGMCMTLALSLGIQLGIKKTLWMMLGELTGVAVVTLAAVFGVASVALTLPKVFIIFKIAGACYLGYIGIQMWRAKGKWSFSIKHTNNSEKKHLISQGFVTAVANPKGWAFMIALLPPFIDDQLALAPQLFTLLLIILSIEFCSLMLYATGGKTLANLLSKNNNISLLNKISGGLMILVGVWLAIS</sequence>
<keyword evidence="8" id="KW-1185">Reference proteome</keyword>
<dbReference type="KEGG" id="cate:C2869_16550"/>
<keyword evidence="4 6" id="KW-1133">Transmembrane helix</keyword>
<feature type="transmembrane region" description="Helical" evidence="6">
    <location>
        <begin position="40"/>
        <end position="65"/>
    </location>
</feature>
<evidence type="ECO:0000256" key="5">
    <source>
        <dbReference type="ARBA" id="ARBA00023136"/>
    </source>
</evidence>
<gene>
    <name evidence="7" type="ORF">C2869_16550</name>
</gene>
<dbReference type="Proteomes" id="UP000244441">
    <property type="component" value="Chromosome"/>
</dbReference>
<dbReference type="AlphaFoldDB" id="A0A2S0VUN7"/>
<dbReference type="RefSeq" id="WP_108604000.1">
    <property type="nucleotide sequence ID" value="NZ_CP026604.1"/>
</dbReference>
<keyword evidence="2" id="KW-1003">Cell membrane</keyword>
<name>A0A2S0VUN7_9ALTE</name>
<keyword evidence="3 6" id="KW-0812">Transmembrane</keyword>
<evidence type="ECO:0000256" key="1">
    <source>
        <dbReference type="ARBA" id="ARBA00004651"/>
    </source>
</evidence>
<organism evidence="7 8">
    <name type="scientific">Saccharobesus litoralis</name>
    <dbReference type="NCBI Taxonomy" id="2172099"/>
    <lineage>
        <taxon>Bacteria</taxon>
        <taxon>Pseudomonadati</taxon>
        <taxon>Pseudomonadota</taxon>
        <taxon>Gammaproteobacteria</taxon>
        <taxon>Alteromonadales</taxon>
        <taxon>Alteromonadaceae</taxon>
        <taxon>Saccharobesus</taxon>
    </lineage>
</organism>
<accession>A0A2S0VUN7</accession>
<dbReference type="Pfam" id="PF01810">
    <property type="entry name" value="LysE"/>
    <property type="match status" value="1"/>
</dbReference>
<dbReference type="InterPro" id="IPR001123">
    <property type="entry name" value="LeuE-type"/>
</dbReference>
<evidence type="ECO:0000256" key="4">
    <source>
        <dbReference type="ARBA" id="ARBA00022989"/>
    </source>
</evidence>
<dbReference type="PIRSF" id="PIRSF006324">
    <property type="entry name" value="LeuE"/>
    <property type="match status" value="1"/>
</dbReference>
<feature type="transmembrane region" description="Helical" evidence="6">
    <location>
        <begin position="144"/>
        <end position="165"/>
    </location>
</feature>
<evidence type="ECO:0000256" key="2">
    <source>
        <dbReference type="ARBA" id="ARBA00022475"/>
    </source>
</evidence>
<feature type="transmembrane region" description="Helical" evidence="6">
    <location>
        <begin position="112"/>
        <end position="138"/>
    </location>
</feature>
<reference evidence="7 8" key="1">
    <citation type="submission" date="2018-01" db="EMBL/GenBank/DDBJ databases">
        <title>Genome sequence of a Cantenovulum-like bacteria.</title>
        <authorList>
            <person name="Tan W.R."/>
            <person name="Lau N.-S."/>
            <person name="Go F."/>
            <person name="Amirul A.-A.A."/>
        </authorList>
    </citation>
    <scope>NUCLEOTIDE SEQUENCE [LARGE SCALE GENOMIC DNA]</scope>
    <source>
        <strain evidence="7 8">CCB-QB4</strain>
    </source>
</reference>
<dbReference type="PANTHER" id="PTHR30086">
    <property type="entry name" value="ARGININE EXPORTER PROTEIN ARGO"/>
    <property type="match status" value="1"/>
</dbReference>
<keyword evidence="5 6" id="KW-0472">Membrane</keyword>
<feature type="transmembrane region" description="Helical" evidence="6">
    <location>
        <begin position="185"/>
        <end position="203"/>
    </location>
</feature>
<evidence type="ECO:0000313" key="7">
    <source>
        <dbReference type="EMBL" id="AWB67934.1"/>
    </source>
</evidence>
<evidence type="ECO:0000256" key="6">
    <source>
        <dbReference type="SAM" id="Phobius"/>
    </source>
</evidence>
<comment type="subcellular location">
    <subcellularLocation>
        <location evidence="1">Cell membrane</location>
        <topology evidence="1">Multi-pass membrane protein</topology>
    </subcellularLocation>
</comment>
<dbReference type="OrthoDB" id="9804822at2"/>
<evidence type="ECO:0000256" key="3">
    <source>
        <dbReference type="ARBA" id="ARBA00022692"/>
    </source>
</evidence>
<dbReference type="PANTHER" id="PTHR30086:SF5">
    <property type="entry name" value="HOMOGENTISATE EXPORT PROTEIN"/>
    <property type="match status" value="1"/>
</dbReference>
<dbReference type="GO" id="GO:0042970">
    <property type="term" value="F:homoserine transmembrane transporter activity"/>
    <property type="evidence" value="ECO:0007669"/>
    <property type="project" value="TreeGrafter"/>
</dbReference>
<feature type="transmembrane region" description="Helical" evidence="6">
    <location>
        <begin position="71"/>
        <end position="91"/>
    </location>
</feature>
<evidence type="ECO:0000313" key="8">
    <source>
        <dbReference type="Proteomes" id="UP000244441"/>
    </source>
</evidence>
<protein>
    <submittedName>
        <fullName evidence="7">Threonine transporter RhtB</fullName>
    </submittedName>
</protein>
<proteinExistence type="predicted"/>
<dbReference type="EMBL" id="CP026604">
    <property type="protein sequence ID" value="AWB67934.1"/>
    <property type="molecule type" value="Genomic_DNA"/>
</dbReference>
<dbReference type="GO" id="GO:0005886">
    <property type="term" value="C:plasma membrane"/>
    <property type="evidence" value="ECO:0007669"/>
    <property type="project" value="UniProtKB-SubCell"/>
</dbReference>